<dbReference type="PANTHER" id="PTHR13317">
    <property type="entry name" value="TRANSMEMBRANE ANTERIOR POSTERIOR TRANSFORMATION PROTEIN 1 HOMOLOG"/>
    <property type="match status" value="1"/>
</dbReference>
<dbReference type="Pfam" id="PF05346">
    <property type="entry name" value="DUF747"/>
    <property type="match status" value="1"/>
</dbReference>
<dbReference type="GO" id="GO:0045724">
    <property type="term" value="P:positive regulation of cilium assembly"/>
    <property type="evidence" value="ECO:0007669"/>
    <property type="project" value="TreeGrafter"/>
</dbReference>
<keyword evidence="7" id="KW-1185">Reference proteome</keyword>
<feature type="transmembrane region" description="Helical" evidence="6">
    <location>
        <begin position="116"/>
        <end position="138"/>
    </location>
</feature>
<feature type="transmembrane region" description="Helical" evidence="6">
    <location>
        <begin position="91"/>
        <end position="110"/>
    </location>
</feature>
<evidence type="ECO:0000313" key="8">
    <source>
        <dbReference type="WBParaSite" id="PSAMB.scaffold2782size21326.g19131.t1"/>
    </source>
</evidence>
<comment type="subcellular location">
    <subcellularLocation>
        <location evidence="1">Membrane</location>
        <topology evidence="1">Multi-pass membrane protein</topology>
    </subcellularLocation>
</comment>
<evidence type="ECO:0000256" key="4">
    <source>
        <dbReference type="ARBA" id="ARBA00022989"/>
    </source>
</evidence>
<name>A0A914VZ59_9BILA</name>
<reference evidence="8" key="1">
    <citation type="submission" date="2022-11" db="UniProtKB">
        <authorList>
            <consortium name="WormBaseParasite"/>
        </authorList>
    </citation>
    <scope>IDENTIFICATION</scope>
</reference>
<keyword evidence="4 6" id="KW-1133">Transmembrane helix</keyword>
<evidence type="ECO:0000313" key="7">
    <source>
        <dbReference type="Proteomes" id="UP000887566"/>
    </source>
</evidence>
<evidence type="ECO:0000256" key="2">
    <source>
        <dbReference type="ARBA" id="ARBA00008803"/>
    </source>
</evidence>
<keyword evidence="5 6" id="KW-0472">Membrane</keyword>
<evidence type="ECO:0000256" key="6">
    <source>
        <dbReference type="SAM" id="Phobius"/>
    </source>
</evidence>
<accession>A0A914VZ59</accession>
<proteinExistence type="inferred from homology"/>
<evidence type="ECO:0000256" key="5">
    <source>
        <dbReference type="ARBA" id="ARBA00023136"/>
    </source>
</evidence>
<organism evidence="7 8">
    <name type="scientific">Plectus sambesii</name>
    <dbReference type="NCBI Taxonomy" id="2011161"/>
    <lineage>
        <taxon>Eukaryota</taxon>
        <taxon>Metazoa</taxon>
        <taxon>Ecdysozoa</taxon>
        <taxon>Nematoda</taxon>
        <taxon>Chromadorea</taxon>
        <taxon>Plectida</taxon>
        <taxon>Plectina</taxon>
        <taxon>Plectoidea</taxon>
        <taxon>Plectidae</taxon>
        <taxon>Plectus</taxon>
    </lineage>
</organism>
<dbReference type="GO" id="GO:0005789">
    <property type="term" value="C:endoplasmic reticulum membrane"/>
    <property type="evidence" value="ECO:0007669"/>
    <property type="project" value="TreeGrafter"/>
</dbReference>
<evidence type="ECO:0000256" key="3">
    <source>
        <dbReference type="ARBA" id="ARBA00022692"/>
    </source>
</evidence>
<protein>
    <submittedName>
        <fullName evidence="8">Uncharacterized protein</fullName>
    </submittedName>
</protein>
<dbReference type="WBParaSite" id="PSAMB.scaffold2782size21326.g19131.t1">
    <property type="protein sequence ID" value="PSAMB.scaffold2782size21326.g19131.t1"/>
    <property type="gene ID" value="PSAMB.scaffold2782size21326.g19131"/>
</dbReference>
<dbReference type="GO" id="GO:0036064">
    <property type="term" value="C:ciliary basal body"/>
    <property type="evidence" value="ECO:0007669"/>
    <property type="project" value="TreeGrafter"/>
</dbReference>
<sequence>MVLLSIVVVRNMTAVSWKIDHFFEMVPDLAMVVLGELLVDWLKHAFITKFNEIPAEVYKDFTITIAYDVVKSRDEDAFSDHSDQVSRRMGFIPIPLSILLIRIFTQSLSFSSRQGFVLLALAWVALATLKILNSIVLLGKACKYIAEYERMQQQTELLQRMRIRKSKSVPASPRMSLIDFSDVMQQNPGGTKGFTVSDLLAHLDEIAAQQQQQNQQQGSPVEKIATVEYKTPRRSQSLANCTFRCYSRD</sequence>
<comment type="similarity">
    <text evidence="2">Belongs to the TAPT1 family.</text>
</comment>
<dbReference type="PANTHER" id="PTHR13317:SF4">
    <property type="entry name" value="TRANSMEMBRANE ANTERIOR POSTERIOR TRANSFORMATION PROTEIN 1 HOMOLOG"/>
    <property type="match status" value="1"/>
</dbReference>
<evidence type="ECO:0000256" key="1">
    <source>
        <dbReference type="ARBA" id="ARBA00004141"/>
    </source>
</evidence>
<dbReference type="Proteomes" id="UP000887566">
    <property type="component" value="Unplaced"/>
</dbReference>
<dbReference type="InterPro" id="IPR008010">
    <property type="entry name" value="Tatp1"/>
</dbReference>
<dbReference type="AlphaFoldDB" id="A0A914VZ59"/>
<keyword evidence="3 6" id="KW-0812">Transmembrane</keyword>